<feature type="region of interest" description="Disordered" evidence="1">
    <location>
        <begin position="141"/>
        <end position="209"/>
    </location>
</feature>
<evidence type="ECO:0000256" key="2">
    <source>
        <dbReference type="SAM" id="SignalP"/>
    </source>
</evidence>
<dbReference type="EMBL" id="JAPWTK010000091">
    <property type="protein sequence ID" value="KAJ8951005.1"/>
    <property type="molecule type" value="Genomic_DNA"/>
</dbReference>
<keyword evidence="2" id="KW-0732">Signal</keyword>
<keyword evidence="4" id="KW-1185">Reference proteome</keyword>
<proteinExistence type="predicted"/>
<organism evidence="3 4">
    <name type="scientific">Aromia moschata</name>
    <dbReference type="NCBI Taxonomy" id="1265417"/>
    <lineage>
        <taxon>Eukaryota</taxon>
        <taxon>Metazoa</taxon>
        <taxon>Ecdysozoa</taxon>
        <taxon>Arthropoda</taxon>
        <taxon>Hexapoda</taxon>
        <taxon>Insecta</taxon>
        <taxon>Pterygota</taxon>
        <taxon>Neoptera</taxon>
        <taxon>Endopterygota</taxon>
        <taxon>Coleoptera</taxon>
        <taxon>Polyphaga</taxon>
        <taxon>Cucujiformia</taxon>
        <taxon>Chrysomeloidea</taxon>
        <taxon>Cerambycidae</taxon>
        <taxon>Cerambycinae</taxon>
        <taxon>Callichromatini</taxon>
        <taxon>Aromia</taxon>
    </lineage>
</organism>
<feature type="compositionally biased region" description="Polar residues" evidence="1">
    <location>
        <begin position="155"/>
        <end position="209"/>
    </location>
</feature>
<accession>A0AAV8YK16</accession>
<comment type="caution">
    <text evidence="3">The sequence shown here is derived from an EMBL/GenBank/DDBJ whole genome shotgun (WGS) entry which is preliminary data.</text>
</comment>
<feature type="signal peptide" evidence="2">
    <location>
        <begin position="1"/>
        <end position="18"/>
    </location>
</feature>
<sequence length="407" mass="46089">MWCVMYLLCILLFQSALSYDVTVAVPNSVNTDIPVVSENTTELAKTDTKTSENKAVLMERITQPLQQTQQVERTLDAAVSSSVNTTLKATSKKDGKLENFRPSPQLETYYEYNKFPVKPALPEPKTFGNFGEGRFSLDSWTKRPLVPPWTEGHQTHQPNPNSWPSKPTTTQQTWVSRVKFPSTSHGSTNENPYEFVTNNNKISNHPSANFPPTTEGFAFNKPVVNSNKKAKPTSWFWNTFMGQGTNEKKGPEPIQKTFYDYNLLEKPPQYGYSKEPEYGLSSGPNPWHKVAKLLTAIIPIGLLISAFTPTVVTITSVNDTQSRYRADNTKVQGIADRLSFSLNDFDKLNNRTCRDKVLCELLVSASSSKDSERHIENLLTTFAENEDLKKRKGRSFKSVRRCKKWRL</sequence>
<reference evidence="3" key="1">
    <citation type="journal article" date="2023" name="Insect Mol. Biol.">
        <title>Genome sequencing provides insights into the evolution of gene families encoding plant cell wall-degrading enzymes in longhorned beetles.</title>
        <authorList>
            <person name="Shin N.R."/>
            <person name="Okamura Y."/>
            <person name="Kirsch R."/>
            <person name="Pauchet Y."/>
        </authorList>
    </citation>
    <scope>NUCLEOTIDE SEQUENCE</scope>
    <source>
        <strain evidence="3">AMC_N1</strain>
    </source>
</reference>
<evidence type="ECO:0000313" key="3">
    <source>
        <dbReference type="EMBL" id="KAJ8951005.1"/>
    </source>
</evidence>
<dbReference type="AlphaFoldDB" id="A0AAV8YK16"/>
<evidence type="ECO:0000256" key="1">
    <source>
        <dbReference type="SAM" id="MobiDB-lite"/>
    </source>
</evidence>
<gene>
    <name evidence="3" type="ORF">NQ318_006389</name>
</gene>
<evidence type="ECO:0000313" key="4">
    <source>
        <dbReference type="Proteomes" id="UP001162162"/>
    </source>
</evidence>
<feature type="chain" id="PRO_5043485393" evidence="2">
    <location>
        <begin position="19"/>
        <end position="407"/>
    </location>
</feature>
<protein>
    <submittedName>
        <fullName evidence="3">Uncharacterized protein</fullName>
    </submittedName>
</protein>
<name>A0AAV8YK16_9CUCU</name>
<dbReference type="Proteomes" id="UP001162162">
    <property type="component" value="Unassembled WGS sequence"/>
</dbReference>